<dbReference type="NCBIfam" id="TIGR04085">
    <property type="entry name" value="rSAM_more_4Fe4S"/>
    <property type="match status" value="1"/>
</dbReference>
<dbReference type="EMBL" id="JBHSFP010000005">
    <property type="protein sequence ID" value="MFC4531070.1"/>
    <property type="molecule type" value="Genomic_DNA"/>
</dbReference>
<reference evidence="9" key="1">
    <citation type="journal article" date="2019" name="Int. J. Syst. Evol. Microbiol.">
        <title>The Global Catalogue of Microorganisms (GCM) 10K type strain sequencing project: providing services to taxonomists for standard genome sequencing and annotation.</title>
        <authorList>
            <consortium name="The Broad Institute Genomics Platform"/>
            <consortium name="The Broad Institute Genome Sequencing Center for Infectious Disease"/>
            <person name="Wu L."/>
            <person name="Ma J."/>
        </authorList>
    </citation>
    <scope>NUCLEOTIDE SEQUENCE [LARGE SCALE GENOMIC DNA]</scope>
    <source>
        <strain evidence="9">CGMCC 4.7132</strain>
    </source>
</reference>
<comment type="cofactor">
    <cofactor evidence="1">
        <name>[4Fe-4S] cluster</name>
        <dbReference type="ChEBI" id="CHEBI:49883"/>
    </cofactor>
</comment>
<dbReference type="CDD" id="cd01335">
    <property type="entry name" value="Radical_SAM"/>
    <property type="match status" value="1"/>
</dbReference>
<sequence>MFVIPQVADALRRGELGEISPGTLAEFRKAQVVVPDGLDELDDILQRNRTAARDPSTVSFILLPTSYCNMGCTYCGQEHVRGGLTADHRDRVRARVLRALRLPASRRLAVDWFGAEPMMGYAVMRHLARDFVRAADEAGAEYTSSIVTNGSLLNARNLEVLIKECRISKFYLTVDGPPDVHDVHRPAKSGAGSFWKIVRTVRAALDNDDYRHVTFDFRTNVDVHNQDSILRYIELMAELGFHQPNVNFTLARVRPWGNDVSAIELAGAEYAERELAWLAAMQRSGLPHMRMPTLAKKITCPAVKRTAELISGTGNIFSCTDHPLVPEAERTAALAHIGREDLPAIRPKGEFDDWQDEIAQGRSWCRDCVFLPTCGGSCPKAWHEGNPPCPSYKHNVQGRLDLVAERLGLRPIQAGMAR</sequence>
<dbReference type="InterPro" id="IPR023867">
    <property type="entry name" value="Sulphatase_maturase_rSAM"/>
</dbReference>
<dbReference type="Proteomes" id="UP001596004">
    <property type="component" value="Unassembled WGS sequence"/>
</dbReference>
<dbReference type="Gene3D" id="3.20.20.70">
    <property type="entry name" value="Aldolase class I"/>
    <property type="match status" value="1"/>
</dbReference>
<dbReference type="PROSITE" id="PS51918">
    <property type="entry name" value="RADICAL_SAM"/>
    <property type="match status" value="1"/>
</dbReference>
<evidence type="ECO:0000256" key="1">
    <source>
        <dbReference type="ARBA" id="ARBA00001966"/>
    </source>
</evidence>
<dbReference type="SFLD" id="SFLDG01067">
    <property type="entry name" value="SPASM/twitch_domain_containing"/>
    <property type="match status" value="1"/>
</dbReference>
<dbReference type="RefSeq" id="WP_380839364.1">
    <property type="nucleotide sequence ID" value="NZ_JBHSFP010000005.1"/>
</dbReference>
<evidence type="ECO:0000256" key="5">
    <source>
        <dbReference type="ARBA" id="ARBA00023014"/>
    </source>
</evidence>
<dbReference type="Pfam" id="PF04055">
    <property type="entry name" value="Radical_SAM"/>
    <property type="match status" value="1"/>
</dbReference>
<dbReference type="InterPro" id="IPR023885">
    <property type="entry name" value="4Fe4S-binding_SPASM_dom"/>
</dbReference>
<keyword evidence="3" id="KW-0479">Metal-binding</keyword>
<dbReference type="InterPro" id="IPR007197">
    <property type="entry name" value="rSAM"/>
</dbReference>
<feature type="domain" description="Radical SAM core" evidence="7">
    <location>
        <begin position="53"/>
        <end position="287"/>
    </location>
</feature>
<evidence type="ECO:0000313" key="9">
    <source>
        <dbReference type="Proteomes" id="UP001596004"/>
    </source>
</evidence>
<comment type="caution">
    <text evidence="8">The sequence shown here is derived from an EMBL/GenBank/DDBJ whole genome shotgun (WGS) entry which is preliminary data.</text>
</comment>
<dbReference type="SFLD" id="SFLDS00029">
    <property type="entry name" value="Radical_SAM"/>
    <property type="match status" value="1"/>
</dbReference>
<proteinExistence type="inferred from homology"/>
<evidence type="ECO:0000259" key="7">
    <source>
        <dbReference type="PROSITE" id="PS51918"/>
    </source>
</evidence>
<evidence type="ECO:0000256" key="6">
    <source>
        <dbReference type="ARBA" id="ARBA00023601"/>
    </source>
</evidence>
<dbReference type="SUPFAM" id="SSF102114">
    <property type="entry name" value="Radical SAM enzymes"/>
    <property type="match status" value="1"/>
</dbReference>
<dbReference type="PANTHER" id="PTHR43273">
    <property type="entry name" value="ANAEROBIC SULFATASE-MATURATING ENZYME HOMOLOG ASLB-RELATED"/>
    <property type="match status" value="1"/>
</dbReference>
<evidence type="ECO:0000256" key="2">
    <source>
        <dbReference type="ARBA" id="ARBA00022691"/>
    </source>
</evidence>
<dbReference type="InterPro" id="IPR013785">
    <property type="entry name" value="Aldolase_TIM"/>
</dbReference>
<name>A0ABV9CE90_9ACTN</name>
<keyword evidence="4" id="KW-0408">Iron</keyword>
<dbReference type="PANTHER" id="PTHR43273:SF3">
    <property type="entry name" value="ANAEROBIC SULFATASE-MATURATING ENZYME HOMOLOG ASLB-RELATED"/>
    <property type="match status" value="1"/>
</dbReference>
<comment type="similarity">
    <text evidence="6">Belongs to the radical SAM superfamily. Anaerobic sulfatase-maturating enzyme family.</text>
</comment>
<accession>A0ABV9CE90</accession>
<keyword evidence="9" id="KW-1185">Reference proteome</keyword>
<evidence type="ECO:0000256" key="4">
    <source>
        <dbReference type="ARBA" id="ARBA00023004"/>
    </source>
</evidence>
<evidence type="ECO:0000256" key="3">
    <source>
        <dbReference type="ARBA" id="ARBA00022723"/>
    </source>
</evidence>
<gene>
    <name evidence="8" type="ORF">ACFO60_09880</name>
</gene>
<protein>
    <submittedName>
        <fullName evidence="8">Radical SAM protein</fullName>
    </submittedName>
</protein>
<organism evidence="8 9">
    <name type="scientific">Sphaerisporangium dianthi</name>
    <dbReference type="NCBI Taxonomy" id="1436120"/>
    <lineage>
        <taxon>Bacteria</taxon>
        <taxon>Bacillati</taxon>
        <taxon>Actinomycetota</taxon>
        <taxon>Actinomycetes</taxon>
        <taxon>Streptosporangiales</taxon>
        <taxon>Streptosporangiaceae</taxon>
        <taxon>Sphaerisporangium</taxon>
    </lineage>
</organism>
<evidence type="ECO:0000313" key="8">
    <source>
        <dbReference type="EMBL" id="MFC4531070.1"/>
    </source>
</evidence>
<keyword evidence="2" id="KW-0949">S-adenosyl-L-methionine</keyword>
<keyword evidence="5" id="KW-0411">Iron-sulfur</keyword>
<dbReference type="InterPro" id="IPR058240">
    <property type="entry name" value="rSAM_sf"/>
</dbReference>